<evidence type="ECO:0000313" key="2">
    <source>
        <dbReference type="Proteomes" id="UP000005824"/>
    </source>
</evidence>
<reference evidence="1 2" key="1">
    <citation type="journal article" date="2011" name="J. Bacteriol.">
        <title>Genome sequence of Chthoniobacter flavus Ellin428, an aerobic heterotrophic soil bacterium.</title>
        <authorList>
            <person name="Kant R."/>
            <person name="van Passel M.W."/>
            <person name="Palva A."/>
            <person name="Lucas S."/>
            <person name="Lapidus A."/>
            <person name="Glavina Del Rio T."/>
            <person name="Dalin E."/>
            <person name="Tice H."/>
            <person name="Bruce D."/>
            <person name="Goodwin L."/>
            <person name="Pitluck S."/>
            <person name="Larimer F.W."/>
            <person name="Land M.L."/>
            <person name="Hauser L."/>
            <person name="Sangwan P."/>
            <person name="de Vos W.M."/>
            <person name="Janssen P.H."/>
            <person name="Smidt H."/>
        </authorList>
    </citation>
    <scope>NUCLEOTIDE SEQUENCE [LARGE SCALE GENOMIC DNA]</scope>
    <source>
        <strain evidence="1 2">Ellin428</strain>
    </source>
</reference>
<dbReference type="AlphaFoldDB" id="B4CWF1"/>
<sequence>MRKRLEQRYGDGQLIARRTEQAPESDVTQKIVGYKWNQNNTAIELVYFAAVNTTQSFRTLSVHYKAF</sequence>
<evidence type="ECO:0000313" key="1">
    <source>
        <dbReference type="EMBL" id="EDY21743.1"/>
    </source>
</evidence>
<organism evidence="1 2">
    <name type="scientific">Chthoniobacter flavus Ellin428</name>
    <dbReference type="NCBI Taxonomy" id="497964"/>
    <lineage>
        <taxon>Bacteria</taxon>
        <taxon>Pseudomonadati</taxon>
        <taxon>Verrucomicrobiota</taxon>
        <taxon>Spartobacteria</taxon>
        <taxon>Chthoniobacterales</taxon>
        <taxon>Chthoniobacteraceae</taxon>
        <taxon>Chthoniobacter</taxon>
    </lineage>
</organism>
<dbReference type="RefSeq" id="WP_006978315.1">
    <property type="nucleotide sequence ID" value="NZ_ABVL01000002.1"/>
</dbReference>
<dbReference type="InParanoid" id="B4CWF1"/>
<dbReference type="Proteomes" id="UP000005824">
    <property type="component" value="Unassembled WGS sequence"/>
</dbReference>
<dbReference type="EMBL" id="ABVL01000002">
    <property type="protein sequence ID" value="EDY21743.1"/>
    <property type="molecule type" value="Genomic_DNA"/>
</dbReference>
<proteinExistence type="predicted"/>
<name>B4CWF1_9BACT</name>
<keyword evidence="2" id="KW-1185">Reference proteome</keyword>
<accession>B4CWF1</accession>
<protein>
    <submittedName>
        <fullName evidence="1">Uncharacterized protein</fullName>
    </submittedName>
</protein>
<gene>
    <name evidence="1" type="ORF">CfE428DRAFT_0988</name>
</gene>
<comment type="caution">
    <text evidence="1">The sequence shown here is derived from an EMBL/GenBank/DDBJ whole genome shotgun (WGS) entry which is preliminary data.</text>
</comment>